<evidence type="ECO:0000313" key="1">
    <source>
        <dbReference type="EMBL" id="SCF21850.1"/>
    </source>
</evidence>
<reference evidence="1 2" key="1">
    <citation type="submission" date="2016-06" db="EMBL/GenBank/DDBJ databases">
        <authorList>
            <person name="Kjaerup R.B."/>
            <person name="Dalgaard T.S."/>
            <person name="Juul-Madsen H.R."/>
        </authorList>
    </citation>
    <scope>NUCLEOTIDE SEQUENCE [LARGE SCALE GENOMIC DNA]</scope>
    <source>
        <strain evidence="1 2">DSM 45626</strain>
    </source>
</reference>
<dbReference type="EMBL" id="FMCW01000056">
    <property type="protein sequence ID" value="SCF21850.1"/>
    <property type="molecule type" value="Genomic_DNA"/>
</dbReference>
<sequence length="462" mass="50473">MAGVDILVPGVSTLSHYARYYALYWALAAHAEATGLDEQRCRWLIRRTEVALAVISRAASTDGLDPAPAHGVDALVRLAPEPGREFRVADREGQRSYSPRAWGFWSQYGGSSIKLGTVTVDRGALRSGRHPCPPSIVDMFAPLFEIAERDAGVREPAALAGRPEDLSALTALMTATVAGGHDPDDWTGDDQTRRATLRILARAYQLHPAAPTWVGAFRTAVAYGAAAREDPVLAGDDRTQAWRGVLLRHHSVGAWRHLWAALVGEVHRNGPVTREHLRDWFADQLPAGTVAGLEAGLPDLVDGRGDPLPAELALREDETLTANVALLLLGARRADLLTGTARRYFLGRRRAYLDPSWVAQRRTEYVDWPLRDLGRQLVDDMLAQSRRVALRKAKVHRGGTMAMPSRLHERGGAYVAATRESRDNIGLRINQLAGLAVQLGLLTPEVHQPVTPLGLALLDVAR</sequence>
<organism evidence="1 2">
    <name type="scientific">Micromonospora haikouensis</name>
    <dbReference type="NCBI Taxonomy" id="686309"/>
    <lineage>
        <taxon>Bacteria</taxon>
        <taxon>Bacillati</taxon>
        <taxon>Actinomycetota</taxon>
        <taxon>Actinomycetes</taxon>
        <taxon>Micromonosporales</taxon>
        <taxon>Micromonosporaceae</taxon>
        <taxon>Micromonospora</taxon>
    </lineage>
</organism>
<accession>A0A1C4YME3</accession>
<protein>
    <submittedName>
        <fullName evidence="1">Uncharacterized protein</fullName>
    </submittedName>
</protein>
<evidence type="ECO:0000313" key="2">
    <source>
        <dbReference type="Proteomes" id="UP000199375"/>
    </source>
</evidence>
<gene>
    <name evidence="1" type="ORF">GA0070558_1568</name>
</gene>
<dbReference type="AlphaFoldDB" id="A0A1C4YME3"/>
<proteinExistence type="predicted"/>
<dbReference type="Proteomes" id="UP000199375">
    <property type="component" value="Unassembled WGS sequence"/>
</dbReference>
<name>A0A1C4YME3_9ACTN</name>